<dbReference type="PANTHER" id="PTHR46586">
    <property type="entry name" value="ANKYRIN REPEAT-CONTAINING PROTEIN"/>
    <property type="match status" value="1"/>
</dbReference>
<dbReference type="InterPro" id="IPR052050">
    <property type="entry name" value="SecEffector_AnkRepeat"/>
</dbReference>
<gene>
    <name evidence="1" type="ORF">H310_08783</name>
</gene>
<dbReference type="Gene3D" id="1.25.40.20">
    <property type="entry name" value="Ankyrin repeat-containing domain"/>
    <property type="match status" value="2"/>
</dbReference>
<protein>
    <submittedName>
        <fullName evidence="1">Uncharacterized protein</fullName>
    </submittedName>
</protein>
<dbReference type="VEuPathDB" id="FungiDB:H310_08783"/>
<evidence type="ECO:0000313" key="1">
    <source>
        <dbReference type="EMBL" id="ETV98680.1"/>
    </source>
</evidence>
<proteinExistence type="predicted"/>
<sequence>MAEHHIAHPLHSRGICAVVFGYQRGFTREFLTIAAALRAHNQSRRHYTSLATWTATVSRVLRDWLTHVDLAAFARLHGQNASLFDGVMHDLACVGRRDLLEYLYHCGGNENVCSPAAVDCAARAGHLDCVQFFTHVYHQTATTEAMDHAACNGFDAVVRYLHQHRREGCTHRALDWAAKAGHLSIVQFLVDHVRTCCCHSTALDIAAASGFMDIVAWLHPRTLPYQSTDAVDGAAAAGDLTMVDFLLKHRQEGASGAAFSSAVAQGRIDILRRLLAANLAVDVSDAIVIGGEHGHFAAVALLTPRIQDWRPVMRVAATRGTLDVVTRFVLAGHVDASFASVVGIAALCQAAATGNDHDTMAKVAAMSPSDTWIELAWRNLRAANDTTSMARLKPLRRWWRRALGFATTWTR</sequence>
<dbReference type="AlphaFoldDB" id="A0A024TWY7"/>
<dbReference type="SUPFAM" id="SSF48403">
    <property type="entry name" value="Ankyrin repeat"/>
    <property type="match status" value="1"/>
</dbReference>
<dbReference type="RefSeq" id="XP_008872877.1">
    <property type="nucleotide sequence ID" value="XM_008874655.1"/>
</dbReference>
<dbReference type="OrthoDB" id="67560at2759"/>
<dbReference type="GeneID" id="20085833"/>
<dbReference type="eggNOG" id="KOG0504">
    <property type="taxonomic scope" value="Eukaryota"/>
</dbReference>
<reference evidence="1" key="1">
    <citation type="submission" date="2013-12" db="EMBL/GenBank/DDBJ databases">
        <title>The Genome Sequence of Aphanomyces invadans NJM9701.</title>
        <authorList>
            <consortium name="The Broad Institute Genomics Platform"/>
            <person name="Russ C."/>
            <person name="Tyler B."/>
            <person name="van West P."/>
            <person name="Dieguez-Uribeondo J."/>
            <person name="Young S.K."/>
            <person name="Zeng Q."/>
            <person name="Gargeya S."/>
            <person name="Fitzgerald M."/>
            <person name="Abouelleil A."/>
            <person name="Alvarado L."/>
            <person name="Chapman S.B."/>
            <person name="Gainer-Dewar J."/>
            <person name="Goldberg J."/>
            <person name="Griggs A."/>
            <person name="Gujja S."/>
            <person name="Hansen M."/>
            <person name="Howarth C."/>
            <person name="Imamovic A."/>
            <person name="Ireland A."/>
            <person name="Larimer J."/>
            <person name="McCowan C."/>
            <person name="Murphy C."/>
            <person name="Pearson M."/>
            <person name="Poon T.W."/>
            <person name="Priest M."/>
            <person name="Roberts A."/>
            <person name="Saif S."/>
            <person name="Shea T."/>
            <person name="Sykes S."/>
            <person name="Wortman J."/>
            <person name="Nusbaum C."/>
            <person name="Birren B."/>
        </authorList>
    </citation>
    <scope>NUCLEOTIDE SEQUENCE [LARGE SCALE GENOMIC DNA]</scope>
    <source>
        <strain evidence="1">NJM9701</strain>
    </source>
</reference>
<dbReference type="Pfam" id="PF12796">
    <property type="entry name" value="Ank_2"/>
    <property type="match status" value="1"/>
</dbReference>
<dbReference type="PANTHER" id="PTHR46586:SF3">
    <property type="entry name" value="ANKYRIN REPEAT-CONTAINING PROTEIN"/>
    <property type="match status" value="1"/>
</dbReference>
<dbReference type="InterPro" id="IPR036770">
    <property type="entry name" value="Ankyrin_rpt-contain_sf"/>
</dbReference>
<accession>A0A024TWY7</accession>
<dbReference type="EMBL" id="KI913969">
    <property type="protein sequence ID" value="ETV98680.1"/>
    <property type="molecule type" value="Genomic_DNA"/>
</dbReference>
<organism evidence="1">
    <name type="scientific">Aphanomyces invadans</name>
    <dbReference type="NCBI Taxonomy" id="157072"/>
    <lineage>
        <taxon>Eukaryota</taxon>
        <taxon>Sar</taxon>
        <taxon>Stramenopiles</taxon>
        <taxon>Oomycota</taxon>
        <taxon>Saprolegniomycetes</taxon>
        <taxon>Saprolegniales</taxon>
        <taxon>Verrucalvaceae</taxon>
        <taxon>Aphanomyces</taxon>
    </lineage>
</organism>
<dbReference type="InterPro" id="IPR002110">
    <property type="entry name" value="Ankyrin_rpt"/>
</dbReference>
<name>A0A024TWY7_9STRA</name>